<dbReference type="AlphaFoldDB" id="Q2QSH4"/>
<accession>Q2QSH4</accession>
<feature type="compositionally biased region" description="Basic and acidic residues" evidence="1">
    <location>
        <begin position="566"/>
        <end position="582"/>
    </location>
</feature>
<reference evidence="2" key="1">
    <citation type="journal article" date="2005" name="BMC Biol.">
        <title>The sequence of rice chromosomes 11 and 12, rich in disease resistance genes and recent gene duplications.</title>
        <authorList>
            <consortium name="The rice chromosomes 11 and 12 sequencing consortia"/>
        </authorList>
    </citation>
    <scope>NUCLEOTIDE SEQUENCE [LARGE SCALE GENOMIC DNA]</scope>
</reference>
<feature type="region of interest" description="Disordered" evidence="1">
    <location>
        <begin position="514"/>
        <end position="548"/>
    </location>
</feature>
<evidence type="ECO:0000256" key="1">
    <source>
        <dbReference type="SAM" id="MobiDB-lite"/>
    </source>
</evidence>
<feature type="region of interest" description="Disordered" evidence="1">
    <location>
        <begin position="566"/>
        <end position="619"/>
    </location>
</feature>
<protein>
    <submittedName>
        <fullName evidence="2">Retrotransposon protein, putative, unclassified</fullName>
    </submittedName>
</protein>
<dbReference type="Pfam" id="PF13975">
    <property type="entry name" value="gag-asp_proteas"/>
    <property type="match status" value="1"/>
</dbReference>
<reference evidence="2" key="3">
    <citation type="submission" date="2006-01" db="EMBL/GenBank/DDBJ databases">
        <authorList>
            <person name="Buell R."/>
        </authorList>
    </citation>
    <scope>NUCLEOTIDE SEQUENCE</scope>
</reference>
<dbReference type="CDD" id="cd00303">
    <property type="entry name" value="retropepsin_like"/>
    <property type="match status" value="1"/>
</dbReference>
<name>Q2QSH4_ORYSJ</name>
<dbReference type="EMBL" id="DP000011">
    <property type="protein sequence ID" value="ABA97975.1"/>
    <property type="molecule type" value="Genomic_DNA"/>
</dbReference>
<evidence type="ECO:0000313" key="2">
    <source>
        <dbReference type="EMBL" id="ABA97975.1"/>
    </source>
</evidence>
<feature type="compositionally biased region" description="Basic and acidic residues" evidence="1">
    <location>
        <begin position="592"/>
        <end position="619"/>
    </location>
</feature>
<gene>
    <name evidence="2" type="ordered locus">LOC_Os12g24100</name>
</gene>
<reference evidence="2" key="2">
    <citation type="submission" date="2005-04" db="EMBL/GenBank/DDBJ databases">
        <authorList>
            <person name="Buell C.R."/>
            <person name="Wing R.A."/>
            <person name="McCombie W.A."/>
            <person name="Ouyang S."/>
        </authorList>
    </citation>
    <scope>NUCLEOTIDE SEQUENCE</scope>
</reference>
<dbReference type="PANTHER" id="PTHR33240">
    <property type="entry name" value="OS08G0508500 PROTEIN"/>
    <property type="match status" value="1"/>
</dbReference>
<organism evidence="2">
    <name type="scientific">Oryza sativa subsp. japonica</name>
    <name type="common">Rice</name>
    <dbReference type="NCBI Taxonomy" id="39947"/>
    <lineage>
        <taxon>Eukaryota</taxon>
        <taxon>Viridiplantae</taxon>
        <taxon>Streptophyta</taxon>
        <taxon>Embryophyta</taxon>
        <taxon>Tracheophyta</taxon>
        <taxon>Spermatophyta</taxon>
        <taxon>Magnoliopsida</taxon>
        <taxon>Liliopsida</taxon>
        <taxon>Poales</taxon>
        <taxon>Poaceae</taxon>
        <taxon>BOP clade</taxon>
        <taxon>Oryzoideae</taxon>
        <taxon>Oryzeae</taxon>
        <taxon>Oryzinae</taxon>
        <taxon>Oryza</taxon>
        <taxon>Oryza sativa</taxon>
    </lineage>
</organism>
<dbReference type="Gene3D" id="2.40.70.10">
    <property type="entry name" value="Acid Proteases"/>
    <property type="match status" value="1"/>
</dbReference>
<proteinExistence type="predicted"/>
<sequence length="849" mass="95346">MTKPSSKTEVEPSHVIPVTLDDFEGEDRKAVEEYINELTREALMRLTTRTRQGVIIKPGPRPKLAPDVVSNDEVSQSINQQIASTIDSSMANFKDRLDMMFMEKVDGFLRNRLGSLMDDYTLKDKAYATVDQSPIDPIGSKTDGAAFTAGPTGPDGRSDRDTAVGPTGQMAGQTGYYPVGPTSQMAGQTGYYPTSHTDPQAGQTGAIVPIQGIDPMTNASYLYHFRTFDPPVSTATTNPQIPPHIPNAYNDISRGYPPDTRQGQYNHIAPQTQPISPPNPPLNPQGPNNMEDMISDIMRNRFGIETRNRARAYKKPYPDYYDNVPFPRNYRVPEFAKFSGEDVAPLREKLDGQQFLDVSQLMQRALAQESRVKDNKKFSRPFDKKPNVNVVDYSDASDSEEEGDHDIYVAEWSWTNKNKPFVCSNLMPTPRKDRQSEVKYSFDVAKCDKIFDYLLQEKQIRLPKGHVIPSQEELKRRAYYRSDRAPHVGLTGASGRFDRWSTAGLTGLQRRFDERAAKGDVGTSSSSSKVNRGHYLPPGTVPNPRWMPKDLTATQKRRLQRLQAQELREKRAEEQRDKRFSELRPPPVWRPKSTEKAKPIDVEKKEKQSVDEGKSSPKEDMDINMVCMLPMEFCAMDEAEVAQFSLGPKDAVFEKPDESNRHMKPLYLKGHVDGKPVSRMLVDAGAAVNLMPYSLFKKLGREDDELKKTNMILSGFNGEPTGARGIFSAELTVGNKTLPTAFFIVDVQGNYNVILGRCWIHANCCVPSTLHQCLIQWDGDDVEIVQADTSAEVAMADATFEWRHGNIQCLSGRDLSSYDFISISDAKFVPISVKPTSVAWLSHINLYNE</sequence>
<dbReference type="PANTHER" id="PTHR33240:SF15">
    <property type="entry name" value="GAG-PRO-LIKE PROTEIN"/>
    <property type="match status" value="1"/>
</dbReference>
<feature type="region of interest" description="Disordered" evidence="1">
    <location>
        <begin position="134"/>
        <end position="182"/>
    </location>
</feature>
<dbReference type="SUPFAM" id="SSF50630">
    <property type="entry name" value="Acid proteases"/>
    <property type="match status" value="1"/>
</dbReference>
<dbReference type="InterPro" id="IPR021109">
    <property type="entry name" value="Peptidase_aspartic_dom_sf"/>
</dbReference>